<feature type="compositionally biased region" description="Gly residues" evidence="1">
    <location>
        <begin position="47"/>
        <end position="67"/>
    </location>
</feature>
<dbReference type="EMBL" id="MU793249">
    <property type="protein sequence ID" value="KAJ3790555.1"/>
    <property type="molecule type" value="Genomic_DNA"/>
</dbReference>
<feature type="compositionally biased region" description="Low complexity" evidence="1">
    <location>
        <begin position="84"/>
        <end position="93"/>
    </location>
</feature>
<feature type="compositionally biased region" description="Basic and acidic residues" evidence="1">
    <location>
        <begin position="252"/>
        <end position="263"/>
    </location>
</feature>
<feature type="compositionally biased region" description="Gly residues" evidence="1">
    <location>
        <begin position="499"/>
        <end position="509"/>
    </location>
</feature>
<feature type="compositionally biased region" description="Polar residues" evidence="1">
    <location>
        <begin position="106"/>
        <end position="125"/>
    </location>
</feature>
<feature type="compositionally biased region" description="Gly residues" evidence="1">
    <location>
        <begin position="478"/>
        <end position="488"/>
    </location>
</feature>
<dbReference type="AlphaFoldDB" id="A0AA38U0B5"/>
<feature type="region of interest" description="Disordered" evidence="1">
    <location>
        <begin position="190"/>
        <end position="606"/>
    </location>
</feature>
<name>A0AA38U0B5_9AGAR</name>
<feature type="compositionally biased region" description="Basic residues" evidence="1">
    <location>
        <begin position="568"/>
        <end position="578"/>
    </location>
</feature>
<feature type="compositionally biased region" description="Basic and acidic residues" evidence="1">
    <location>
        <begin position="346"/>
        <end position="355"/>
    </location>
</feature>
<organism evidence="2 3">
    <name type="scientific">Lentinula aff. detonsa</name>
    <dbReference type="NCBI Taxonomy" id="2804958"/>
    <lineage>
        <taxon>Eukaryota</taxon>
        <taxon>Fungi</taxon>
        <taxon>Dikarya</taxon>
        <taxon>Basidiomycota</taxon>
        <taxon>Agaricomycotina</taxon>
        <taxon>Agaricomycetes</taxon>
        <taxon>Agaricomycetidae</taxon>
        <taxon>Agaricales</taxon>
        <taxon>Marasmiineae</taxon>
        <taxon>Omphalotaceae</taxon>
        <taxon>Lentinula</taxon>
    </lineage>
</organism>
<feature type="compositionally biased region" description="Polar residues" evidence="1">
    <location>
        <begin position="278"/>
        <end position="288"/>
    </location>
</feature>
<evidence type="ECO:0000313" key="2">
    <source>
        <dbReference type="EMBL" id="KAJ3790555.1"/>
    </source>
</evidence>
<keyword evidence="3" id="KW-1185">Reference proteome</keyword>
<evidence type="ECO:0000256" key="1">
    <source>
        <dbReference type="SAM" id="MobiDB-lite"/>
    </source>
</evidence>
<feature type="compositionally biased region" description="Polar residues" evidence="1">
    <location>
        <begin position="336"/>
        <end position="345"/>
    </location>
</feature>
<sequence length="606" mass="62925">MENDQSRESTLMSDSATPKPVPAAREWGRNNDGAGPVFSGLGRAKRGGGSGRGTPRGGRGAGRGGASFRGRGRGRGRGSGGNGETTTTTTATTNAAPKPAEVASKLSPTTSKVAYKSSETNTTPKNPLGKSGARKRSSAKTIPQITVPPPSTTSTTITDEINALVEHVRAGALTPNGPITPFTPSHIDWAGDEEEDGSLPDLNDWGVSTSSGEPPNDAERLSTAESTINAATKTDAISPILVEGLKSLPEPKVPEHREPEAEAKSIPPLPSPGPLPSKQVSATISDPASYSLHPSLPAKPNSNPKYRSSKEKPAVAGNTRGGSITRPPRSSRGSRNNLTATQPDSEPSHDTDSKNSSKPVSGGVSLSAPTPSSKQSPAALTLPESLKKGLTDSIHAPRPVSASTEPVQSKSGIPAPLNVNGSSASKAGSYVPPHRNSRPNFVPTPAPPLSANGGLTAEFTFPSLSPSPISGHYPTGPRGPGGGSGESGGLDRHHANYNGGNGAFNGNGNGRNTFNPRNNNFAPRHYQQDPNHSTSQFPRDRQVYQPQTQSHHSDPLHTRTINTTSPHHTPRHTPHHSREHSASRPVITGDAISKLARTIAGSPAKS</sequence>
<proteinExistence type="predicted"/>
<dbReference type="Proteomes" id="UP001163798">
    <property type="component" value="Unassembled WGS sequence"/>
</dbReference>
<comment type="caution">
    <text evidence="2">The sequence shown here is derived from an EMBL/GenBank/DDBJ whole genome shotgun (WGS) entry which is preliminary data.</text>
</comment>
<feature type="compositionally biased region" description="Polar residues" evidence="1">
    <location>
        <begin position="401"/>
        <end position="411"/>
    </location>
</feature>
<feature type="compositionally biased region" description="Low complexity" evidence="1">
    <location>
        <begin position="321"/>
        <end position="335"/>
    </location>
</feature>
<feature type="compositionally biased region" description="Low complexity" evidence="1">
    <location>
        <begin position="510"/>
        <end position="524"/>
    </location>
</feature>
<accession>A0AA38U0B5</accession>
<feature type="compositionally biased region" description="Polar residues" evidence="1">
    <location>
        <begin position="367"/>
        <end position="378"/>
    </location>
</feature>
<feature type="compositionally biased region" description="Polar residues" evidence="1">
    <location>
        <begin position="223"/>
        <end position="232"/>
    </location>
</feature>
<feature type="region of interest" description="Disordered" evidence="1">
    <location>
        <begin position="1"/>
        <end position="155"/>
    </location>
</feature>
<protein>
    <submittedName>
        <fullName evidence="2">Uncharacterized protein</fullName>
    </submittedName>
</protein>
<reference evidence="2" key="1">
    <citation type="submission" date="2022-08" db="EMBL/GenBank/DDBJ databases">
        <authorList>
            <consortium name="DOE Joint Genome Institute"/>
            <person name="Min B."/>
            <person name="Riley R."/>
            <person name="Sierra-Patev S."/>
            <person name="Naranjo-Ortiz M."/>
            <person name="Looney B."/>
            <person name="Konkel Z."/>
            <person name="Slot J.C."/>
            <person name="Sakamoto Y."/>
            <person name="Steenwyk J.L."/>
            <person name="Rokas A."/>
            <person name="Carro J."/>
            <person name="Camarero S."/>
            <person name="Ferreira P."/>
            <person name="Molpeceres G."/>
            <person name="Ruiz-Duenas F.J."/>
            <person name="Serrano A."/>
            <person name="Henrissat B."/>
            <person name="Drula E."/>
            <person name="Hughes K.W."/>
            <person name="Mata J.L."/>
            <person name="Ishikawa N.K."/>
            <person name="Vargas-Isla R."/>
            <person name="Ushijima S."/>
            <person name="Smith C.A."/>
            <person name="Ahrendt S."/>
            <person name="Andreopoulos W."/>
            <person name="He G."/>
            <person name="Labutti K."/>
            <person name="Lipzen A."/>
            <person name="Ng V."/>
            <person name="Sandor L."/>
            <person name="Barry K."/>
            <person name="Martinez A.T."/>
            <person name="Xiao Y."/>
            <person name="Gibbons J.G."/>
            <person name="Terashima K."/>
            <person name="Hibbett D.S."/>
            <person name="Grigoriev I.V."/>
        </authorList>
    </citation>
    <scope>NUCLEOTIDE SEQUENCE</scope>
    <source>
        <strain evidence="2">TFB10291</strain>
    </source>
</reference>
<evidence type="ECO:0000313" key="3">
    <source>
        <dbReference type="Proteomes" id="UP001163798"/>
    </source>
</evidence>
<feature type="compositionally biased region" description="Polar residues" evidence="1">
    <location>
        <begin position="528"/>
        <end position="537"/>
    </location>
</feature>
<gene>
    <name evidence="2" type="ORF">GGU10DRAFT_340442</name>
</gene>